<dbReference type="PANTHER" id="PTHR21567">
    <property type="entry name" value="CLASP"/>
    <property type="match status" value="1"/>
</dbReference>
<dbReference type="EMBL" id="JAAALK010000285">
    <property type="protein sequence ID" value="KAG8065209.1"/>
    <property type="molecule type" value="Genomic_DNA"/>
</dbReference>
<dbReference type="GO" id="GO:0000226">
    <property type="term" value="P:microtubule cytoskeleton organization"/>
    <property type="evidence" value="ECO:0007669"/>
    <property type="project" value="TreeGrafter"/>
</dbReference>
<name>A0A8J5VYZ0_ZIZPA</name>
<comment type="caution">
    <text evidence="2">The sequence shown here is derived from an EMBL/GenBank/DDBJ whole genome shotgun (WGS) entry which is preliminary data.</text>
</comment>
<proteinExistence type="predicted"/>
<accession>A0A8J5VYZ0</accession>
<dbReference type="Pfam" id="PF12348">
    <property type="entry name" value="CLASP_N"/>
    <property type="match status" value="1"/>
</dbReference>
<gene>
    <name evidence="2" type="ORF">GUJ93_ZPchr0004g39248</name>
</gene>
<dbReference type="InterPro" id="IPR024395">
    <property type="entry name" value="CLASP_N_dom"/>
</dbReference>
<evidence type="ECO:0000313" key="3">
    <source>
        <dbReference type="Proteomes" id="UP000729402"/>
    </source>
</evidence>
<evidence type="ECO:0000313" key="2">
    <source>
        <dbReference type="EMBL" id="KAG8065209.1"/>
    </source>
</evidence>
<keyword evidence="3" id="KW-1185">Reference proteome</keyword>
<feature type="domain" description="CLASP N-terminal" evidence="1">
    <location>
        <begin position="15"/>
        <end position="69"/>
    </location>
</feature>
<reference evidence="2" key="1">
    <citation type="journal article" date="2021" name="bioRxiv">
        <title>Whole Genome Assembly and Annotation of Northern Wild Rice, Zizania palustris L., Supports a Whole Genome Duplication in the Zizania Genus.</title>
        <authorList>
            <person name="Haas M."/>
            <person name="Kono T."/>
            <person name="Macchietto M."/>
            <person name="Millas R."/>
            <person name="McGilp L."/>
            <person name="Shao M."/>
            <person name="Duquette J."/>
            <person name="Hirsch C.N."/>
            <person name="Kimball J."/>
        </authorList>
    </citation>
    <scope>NUCLEOTIDE SEQUENCE</scope>
    <source>
        <tissue evidence="2">Fresh leaf tissue</tissue>
    </source>
</reference>
<evidence type="ECO:0000259" key="1">
    <source>
        <dbReference type="Pfam" id="PF12348"/>
    </source>
</evidence>
<dbReference type="PANTHER" id="PTHR21567:SF9">
    <property type="entry name" value="CLIP-ASSOCIATING PROTEIN"/>
    <property type="match status" value="1"/>
</dbReference>
<dbReference type="GO" id="GO:0008017">
    <property type="term" value="F:microtubule binding"/>
    <property type="evidence" value="ECO:0007669"/>
    <property type="project" value="TreeGrafter"/>
</dbReference>
<reference evidence="2" key="2">
    <citation type="submission" date="2021-02" db="EMBL/GenBank/DDBJ databases">
        <authorList>
            <person name="Kimball J.A."/>
            <person name="Haas M.W."/>
            <person name="Macchietto M."/>
            <person name="Kono T."/>
            <person name="Duquette J."/>
            <person name="Shao M."/>
        </authorList>
    </citation>
    <scope>NUCLEOTIDE SEQUENCE</scope>
    <source>
        <tissue evidence="2">Fresh leaf tissue</tissue>
    </source>
</reference>
<dbReference type="AlphaFoldDB" id="A0A8J5VYZ0"/>
<organism evidence="2 3">
    <name type="scientific">Zizania palustris</name>
    <name type="common">Northern wild rice</name>
    <dbReference type="NCBI Taxonomy" id="103762"/>
    <lineage>
        <taxon>Eukaryota</taxon>
        <taxon>Viridiplantae</taxon>
        <taxon>Streptophyta</taxon>
        <taxon>Embryophyta</taxon>
        <taxon>Tracheophyta</taxon>
        <taxon>Spermatophyta</taxon>
        <taxon>Magnoliopsida</taxon>
        <taxon>Liliopsida</taxon>
        <taxon>Poales</taxon>
        <taxon>Poaceae</taxon>
        <taxon>BOP clade</taxon>
        <taxon>Oryzoideae</taxon>
        <taxon>Oryzeae</taxon>
        <taxon>Zizaniinae</taxon>
        <taxon>Zizania</taxon>
    </lineage>
</organism>
<sequence length="89" mass="9809">MQRIEALVYGGAIDYPSFLMLLKQLGLPLSTQLSDRRSSIVKQACHLLNVLSKELLGDFEPCAELFIPIRSLPLASLRARIPGIETLAS</sequence>
<dbReference type="Proteomes" id="UP000729402">
    <property type="component" value="Unassembled WGS sequence"/>
</dbReference>
<protein>
    <recommendedName>
        <fullName evidence="1">CLASP N-terminal domain-containing protein</fullName>
    </recommendedName>
</protein>
<dbReference type="GO" id="GO:0005881">
    <property type="term" value="C:cytoplasmic microtubule"/>
    <property type="evidence" value="ECO:0007669"/>
    <property type="project" value="TreeGrafter"/>
</dbReference>
<dbReference type="OrthoDB" id="46159at2759"/>